<evidence type="ECO:0000256" key="1">
    <source>
        <dbReference type="SAM" id="MobiDB-lite"/>
    </source>
</evidence>
<comment type="caution">
    <text evidence="2">The sequence shown here is derived from an EMBL/GenBank/DDBJ whole genome shotgun (WGS) entry which is preliminary data.</text>
</comment>
<gene>
    <name evidence="2" type="ORF">B9Z65_8329</name>
</gene>
<dbReference type="EMBL" id="NHZQ01000447">
    <property type="protein sequence ID" value="PSK34003.1"/>
    <property type="molecule type" value="Genomic_DNA"/>
</dbReference>
<organism evidence="2 3">
    <name type="scientific">Elsinoe australis</name>
    <dbReference type="NCBI Taxonomy" id="40998"/>
    <lineage>
        <taxon>Eukaryota</taxon>
        <taxon>Fungi</taxon>
        <taxon>Dikarya</taxon>
        <taxon>Ascomycota</taxon>
        <taxon>Pezizomycotina</taxon>
        <taxon>Dothideomycetes</taxon>
        <taxon>Dothideomycetidae</taxon>
        <taxon>Myriangiales</taxon>
        <taxon>Elsinoaceae</taxon>
        <taxon>Elsinoe</taxon>
    </lineage>
</organism>
<name>A0A2P7YDF6_9PEZI</name>
<evidence type="ECO:0000313" key="3">
    <source>
        <dbReference type="Proteomes" id="UP000243723"/>
    </source>
</evidence>
<dbReference type="OrthoDB" id="5596395at2759"/>
<reference evidence="2 3" key="1">
    <citation type="submission" date="2017-05" db="EMBL/GenBank/DDBJ databases">
        <title>Draft genome sequence of Elsinoe australis.</title>
        <authorList>
            <person name="Cheng Q."/>
        </authorList>
    </citation>
    <scope>NUCLEOTIDE SEQUENCE [LARGE SCALE GENOMIC DNA]</scope>
    <source>
        <strain evidence="2 3">NL1</strain>
    </source>
</reference>
<protein>
    <submittedName>
        <fullName evidence="2">Uncharacterized protein</fullName>
    </submittedName>
</protein>
<evidence type="ECO:0000313" key="2">
    <source>
        <dbReference type="EMBL" id="PSK34003.1"/>
    </source>
</evidence>
<feature type="region of interest" description="Disordered" evidence="1">
    <location>
        <begin position="42"/>
        <end position="84"/>
    </location>
</feature>
<sequence>MGTTEDRKEHFAKKRLTFLLATFIIGVLCSTHPRKYFKDAEYGHRFEETSQDNSKKRSKKKKHKHKQSARAEEDSTECEEWNPPKKDTLASQILVYTILGQDATILPGTTISDNRNGLAAG</sequence>
<keyword evidence="3" id="KW-1185">Reference proteome</keyword>
<dbReference type="Proteomes" id="UP000243723">
    <property type="component" value="Unassembled WGS sequence"/>
</dbReference>
<proteinExistence type="predicted"/>
<feature type="compositionally biased region" description="Basic residues" evidence="1">
    <location>
        <begin position="56"/>
        <end position="68"/>
    </location>
</feature>
<dbReference type="AlphaFoldDB" id="A0A2P7YDF6"/>
<accession>A0A2P7YDF6</accession>